<dbReference type="SUPFAM" id="SSF52777">
    <property type="entry name" value="CoA-dependent acyltransferases"/>
    <property type="match status" value="2"/>
</dbReference>
<dbReference type="Proteomes" id="UP000184608">
    <property type="component" value="Unassembled WGS sequence"/>
</dbReference>
<dbReference type="PANTHER" id="PTHR45398">
    <property type="match status" value="1"/>
</dbReference>
<dbReference type="GO" id="GO:0016746">
    <property type="term" value="F:acyltransferase activity"/>
    <property type="evidence" value="ECO:0007669"/>
    <property type="project" value="UniProtKB-KW"/>
</dbReference>
<dbReference type="SUPFAM" id="SSF56801">
    <property type="entry name" value="Acetyl-CoA synthetase-like"/>
    <property type="match status" value="1"/>
</dbReference>
<dbReference type="InterPro" id="IPR035075">
    <property type="entry name" value="PRMT5"/>
</dbReference>
<dbReference type="PANTHER" id="PTHR45398:SF1">
    <property type="entry name" value="ENZYME, PUTATIVE (JCVI)-RELATED"/>
    <property type="match status" value="1"/>
</dbReference>
<dbReference type="InterPro" id="IPR023213">
    <property type="entry name" value="CAT-like_dom_sf"/>
</dbReference>
<proteinExistence type="predicted"/>
<name>A0A1M5ZMA5_9VIBR</name>
<comment type="cofactor">
    <cofactor evidence="1">
        <name>pantetheine 4'-phosphate</name>
        <dbReference type="ChEBI" id="CHEBI:47942"/>
    </cofactor>
</comment>
<evidence type="ECO:0000313" key="6">
    <source>
        <dbReference type="Proteomes" id="UP000184608"/>
    </source>
</evidence>
<gene>
    <name evidence="5" type="primary">ppsC</name>
    <name evidence="5" type="ORF">VA7868_02948</name>
</gene>
<feature type="domain" description="Carrier" evidence="4">
    <location>
        <begin position="530"/>
        <end position="604"/>
    </location>
</feature>
<keyword evidence="6" id="KW-1185">Reference proteome</keyword>
<keyword evidence="5" id="KW-0012">Acyltransferase</keyword>
<dbReference type="AlphaFoldDB" id="A0A1M5ZMA5"/>
<dbReference type="Gene3D" id="3.40.50.150">
    <property type="entry name" value="Vaccinia Virus protein VP39"/>
    <property type="match status" value="1"/>
</dbReference>
<evidence type="ECO:0000256" key="1">
    <source>
        <dbReference type="ARBA" id="ARBA00001957"/>
    </source>
</evidence>
<dbReference type="Gene3D" id="3.30.559.10">
    <property type="entry name" value="Chloramphenicol acetyltransferase-like domain"/>
    <property type="match status" value="1"/>
</dbReference>
<dbReference type="InterPro" id="IPR001242">
    <property type="entry name" value="Condensation_dom"/>
</dbReference>
<dbReference type="SUPFAM" id="SSF53335">
    <property type="entry name" value="S-adenosyl-L-methionine-dependent methyltransferases"/>
    <property type="match status" value="1"/>
</dbReference>
<evidence type="ECO:0000256" key="2">
    <source>
        <dbReference type="ARBA" id="ARBA00022450"/>
    </source>
</evidence>
<dbReference type="InterPro" id="IPR045851">
    <property type="entry name" value="AMP-bd_C_sf"/>
</dbReference>
<dbReference type="Gene3D" id="3.30.300.30">
    <property type="match status" value="1"/>
</dbReference>
<keyword evidence="5" id="KW-0808">Transferase</keyword>
<dbReference type="Gene3D" id="1.10.1200.10">
    <property type="entry name" value="ACP-like"/>
    <property type="match status" value="1"/>
</dbReference>
<dbReference type="PROSITE" id="PS50075">
    <property type="entry name" value="CARRIER"/>
    <property type="match status" value="1"/>
</dbReference>
<dbReference type="EMBL" id="FQXZ01000032">
    <property type="protein sequence ID" value="SHI25447.1"/>
    <property type="molecule type" value="Genomic_DNA"/>
</dbReference>
<dbReference type="FunFam" id="1.10.1200.10:FF:000005">
    <property type="entry name" value="Nonribosomal peptide synthetase 1"/>
    <property type="match status" value="1"/>
</dbReference>
<dbReference type="InterPro" id="IPR036736">
    <property type="entry name" value="ACP-like_sf"/>
</dbReference>
<dbReference type="EC" id="2.3.1.-" evidence="5"/>
<dbReference type="Pfam" id="PF00668">
    <property type="entry name" value="Condensation"/>
    <property type="match status" value="1"/>
</dbReference>
<dbReference type="InterPro" id="IPR042099">
    <property type="entry name" value="ANL_N_sf"/>
</dbReference>
<dbReference type="InterPro" id="IPR009081">
    <property type="entry name" value="PP-bd_ACP"/>
</dbReference>
<keyword evidence="3" id="KW-0597">Phosphoprotein</keyword>
<organism evidence="5 6">
    <name type="scientific">Vibrio aerogenes CECT 7868</name>
    <dbReference type="NCBI Taxonomy" id="1216006"/>
    <lineage>
        <taxon>Bacteria</taxon>
        <taxon>Pseudomonadati</taxon>
        <taxon>Pseudomonadota</taxon>
        <taxon>Gammaproteobacteria</taxon>
        <taxon>Vibrionales</taxon>
        <taxon>Vibrionaceae</taxon>
        <taxon>Vibrio</taxon>
    </lineage>
</organism>
<accession>A0A1M5ZMA5</accession>
<protein>
    <submittedName>
        <fullName evidence="5">Plipastatin synthase subunit C</fullName>
        <ecNumber evidence="5">2.3.1.-</ecNumber>
    </submittedName>
</protein>
<keyword evidence="2" id="KW-0596">Phosphopantetheine</keyword>
<sequence length="1068" mass="119779">MWIVTDDHCLAPVGVPGEIWIAGEGLARGYVNDAQATEMAFVDVPESLRLFTDQTRMYKTGDLACRDREGRLIYAGRNDHQVKINAFRIDTSEVENHLLAHHEIAAAHVAGYQAGEQTKLAAWVILEQQPELWPSVAEFYVYDDVLYGAMANDEARNAVYSAAFRRYLKDKVVLEIGPGSEAILSRLAVQAGAKKVYAIELLEETYRKATEKVKSLGLEEKIEIIHADIRQAVLPEPADWCISEIIGGIGGSEGAAKLINSCRHLLKDPSHMLPMRTLTSLAAVSLDHDMLYAGFSPIASHYITQIFESNGQPFDLRLCIKNLPQQAVISDYGVFEDLDYTQPVPPEATHETRLSITQAAPLSGLICWLQLYVDQDNYLDSLFADKSWLPVYIPLFDGQTKTVAPGDELILQIERRLCDNGLNPDFYITGQLQQSNGESTAIDCHSLHQSHHFRDSEFYRRVFPEHQTGVILEKPALQATSIQEYLIDRLPHYSVPHLINLVDSFPLTVNGKVDQSRLPLPETTGSEPVPLSGTMEQEIARIWQQVLSVSQISAEDNFFALGGDSISAIRVVAGLSEVNISLDTRDIFLNPTIAQLALVADKHRSETIDQGIVSGTFPLSPVQRWAFSTFGDQAFWFNQNCMLHAAGRLNENSLTQAFTHLLAHHDLLRAQIHRHNDAYVCHIGGEVVFRLETSDQRKVTEIDEMDTACFNQWQSGFCSEQPLFRVILIHLKEHDVLLMLASHLIIDTVSWRIILTDLTTLLTDAHAQLPSKTKLPSKTDSYGRWSQHVMQLKSDSSVMHQLHHDHWKSLAELSHTTSTHHCGRTAGTSRSHTFCIDNTLVAALTEQLAQTPYQTEHVYLTALGRALQSLTGHQEHLITMEGHGRSGLPADKVRLNISRTVGWFTCFYPFRLKNQPDDAATLQQLAAEAGEITEPGLAYMLCRWAENDAQYQFTPQVSFNYLGDFSQHQSSASADLRLDLDVPGLAQHPDMPCEHELDWLMLREAAGLMVTISCGQQYSDEQIQQMVSLFKDSLIKLTEYLTCYHESHSETSSFDIDITNEELDSIFD</sequence>
<dbReference type="PROSITE" id="PS00012">
    <property type="entry name" value="PHOSPHOPANTETHEINE"/>
    <property type="match status" value="1"/>
</dbReference>
<dbReference type="Pfam" id="PF05185">
    <property type="entry name" value="PRMT5"/>
    <property type="match status" value="1"/>
</dbReference>
<reference evidence="5 6" key="1">
    <citation type="submission" date="2016-11" db="EMBL/GenBank/DDBJ databases">
        <authorList>
            <person name="Jaros S."/>
            <person name="Januszkiewicz K."/>
            <person name="Wedrychowicz H."/>
        </authorList>
    </citation>
    <scope>NUCLEOTIDE SEQUENCE [LARGE SCALE GENOMIC DNA]</scope>
    <source>
        <strain evidence="5 6">CECT 7868</strain>
    </source>
</reference>
<dbReference type="InterPro" id="IPR029063">
    <property type="entry name" value="SAM-dependent_MTases_sf"/>
</dbReference>
<dbReference type="Pfam" id="PF00550">
    <property type="entry name" value="PP-binding"/>
    <property type="match status" value="1"/>
</dbReference>
<dbReference type="SUPFAM" id="SSF47336">
    <property type="entry name" value="ACP-like"/>
    <property type="match status" value="1"/>
</dbReference>
<evidence type="ECO:0000259" key="4">
    <source>
        <dbReference type="PROSITE" id="PS50075"/>
    </source>
</evidence>
<dbReference type="STRING" id="1216006.VA7868_02948"/>
<dbReference type="InterPro" id="IPR006162">
    <property type="entry name" value="Ppantetheine_attach_site"/>
</dbReference>
<dbReference type="Gene3D" id="3.30.559.30">
    <property type="entry name" value="Nonribosomal peptide synthetase, condensation domain"/>
    <property type="match status" value="1"/>
</dbReference>
<dbReference type="Gene3D" id="3.40.50.12780">
    <property type="entry name" value="N-terminal domain of ligase-like"/>
    <property type="match status" value="1"/>
</dbReference>
<dbReference type="CDD" id="cd02440">
    <property type="entry name" value="AdoMet_MTases"/>
    <property type="match status" value="1"/>
</dbReference>
<evidence type="ECO:0000256" key="3">
    <source>
        <dbReference type="ARBA" id="ARBA00022553"/>
    </source>
</evidence>
<evidence type="ECO:0000313" key="5">
    <source>
        <dbReference type="EMBL" id="SHI25447.1"/>
    </source>
</evidence>